<name>A0A4Q1BGL6_TREME</name>
<proteinExistence type="predicted"/>
<dbReference type="InterPro" id="IPR002999">
    <property type="entry name" value="Tudor"/>
</dbReference>
<feature type="domain" description="TNase-like" evidence="7">
    <location>
        <begin position="191"/>
        <end position="366"/>
    </location>
</feature>
<dbReference type="InParanoid" id="A0A4Q1BGL6"/>
<dbReference type="Gene3D" id="2.30.30.140">
    <property type="match status" value="1"/>
</dbReference>
<evidence type="ECO:0000256" key="1">
    <source>
        <dbReference type="ARBA" id="ARBA00004496"/>
    </source>
</evidence>
<comment type="subcellular location">
    <subcellularLocation>
        <location evidence="1 4">Cytoplasm</location>
    </subcellularLocation>
</comment>
<evidence type="ECO:0000256" key="5">
    <source>
        <dbReference type="SAM" id="MobiDB-lite"/>
    </source>
</evidence>
<dbReference type="Gene3D" id="2.40.50.90">
    <property type="match status" value="5"/>
</dbReference>
<evidence type="ECO:0000256" key="3">
    <source>
        <dbReference type="ARBA" id="ARBA00022737"/>
    </source>
</evidence>
<evidence type="ECO:0000313" key="9">
    <source>
        <dbReference type="Proteomes" id="UP000289152"/>
    </source>
</evidence>
<dbReference type="GO" id="GO:0006402">
    <property type="term" value="P:mRNA catabolic process"/>
    <property type="evidence" value="ECO:0007669"/>
    <property type="project" value="UniProtKB-UniRule"/>
</dbReference>
<dbReference type="PROSITE" id="PS50304">
    <property type="entry name" value="TUDOR"/>
    <property type="match status" value="1"/>
</dbReference>
<evidence type="ECO:0000256" key="2">
    <source>
        <dbReference type="ARBA" id="ARBA00022490"/>
    </source>
</evidence>
<evidence type="ECO:0000259" key="7">
    <source>
        <dbReference type="PROSITE" id="PS50830"/>
    </source>
</evidence>
<dbReference type="PROSITE" id="PS50830">
    <property type="entry name" value="TNASE_3"/>
    <property type="match status" value="4"/>
</dbReference>
<dbReference type="SUPFAM" id="SSF50199">
    <property type="entry name" value="Staphylococcal nuclease"/>
    <property type="match status" value="5"/>
</dbReference>
<dbReference type="Pfam" id="PF00565">
    <property type="entry name" value="SNase"/>
    <property type="match status" value="3"/>
</dbReference>
<evidence type="ECO:0000256" key="4">
    <source>
        <dbReference type="PIRNR" id="PIRNR017179"/>
    </source>
</evidence>
<dbReference type="SMART" id="SM00318">
    <property type="entry name" value="SNc"/>
    <property type="match status" value="4"/>
</dbReference>
<dbReference type="GO" id="GO:0031332">
    <property type="term" value="C:RNAi effector complex"/>
    <property type="evidence" value="ECO:0007669"/>
    <property type="project" value="InterPro"/>
</dbReference>
<dbReference type="FunFam" id="2.30.30.140:FF:000018">
    <property type="entry name" value="Serine/threonine-protein kinase 31"/>
    <property type="match status" value="1"/>
</dbReference>
<feature type="domain" description="TNase-like" evidence="7">
    <location>
        <begin position="389"/>
        <end position="531"/>
    </location>
</feature>
<dbReference type="AlphaFoldDB" id="A0A4Q1BGL6"/>
<dbReference type="OrthoDB" id="10023235at2759"/>
<protein>
    <submittedName>
        <fullName evidence="8">Staphylococcal nuclease domain-containing protein 1</fullName>
    </submittedName>
</protein>
<sequence>MSIRAIVKSVLSGDTLIVRPKELPEKGKPSKERLLHIAGLSAPRMGSINREDEPYSFSSREFLRKLLVGKEVAFNITHTLDSKNGNGPAGDREFATIYIAPAAPGQSPQDIAFLAVSSGWARVREGVGEGDEAVRRLGTDEAKRREALRNAEAQAKLDGKGLWAEQGESQCTVSFQMPPDPVAFIAEHKDQDIDAIVEQVRDGTQFRVRLLLDDSRHQFINLVLAGAKSPRSSARDGDSSMAEPWGEEAKHFAEVRVLQRLIKVRLLTAPANLGVSPFQSGPTPAAASKTSTNGASTLPAPTTGGPSIIIGTATHPNGNIAEFLCGAGLAKVIDWHAGILAPLGGLERLRAAERSAKEKRLCLWEGYGTTAKGTNGVAAHVDVATTKGSTFEATVVRIWGSDQLSLVAKGDEDGKERRVQLASVRGPRGAGVRETYWANEAKEYLRKRVIGKHVNVFVDYVKPKDGEYEERECVTITIGAHNENISEQLIVRGLATVLRHKRDDEDRSAELDKLVAAEQKAVEEEKGVHSQKEVALPRIVDASENASRASQYLPAWKRAGRHAAVVEFVASGSRFKLFLPKENAKLTFVLAGIRAPRAARSNTEKSEPYGLESQKHSSKYMQRDAEIVFDSTDKQGGFIGTMFVGGINVAVDLVREGLATVHTHSAEQLPGGRELIAAEEEAKAASKNIWSDLATQEAQPTADDGLGALAPEYLDVYVSAVRDSDPFGFSVQVLDPPSVSALEKLMSDFSLHHRSPTSASPAGFTPKLGDLVSAKFTEDDQWYRAKVKRVSVMRKEALLQFIDYGNEETLPFTRIRPLDTKFKGLPGQARDARLSFVKLPAKDKDYGPEAYRRFGRLTEGKKLVANIDHREGSLLHLRLIDPTDPNSAEDPLTCLNADLVREGLASIDKSCRYLSAYPQIVKKLQDAVEGAKADRLGMFEYGDVSED</sequence>
<keyword evidence="9" id="KW-1185">Reference proteome</keyword>
<feature type="compositionally biased region" description="Polar residues" evidence="5">
    <location>
        <begin position="277"/>
        <end position="300"/>
    </location>
</feature>
<dbReference type="InterPro" id="IPR016071">
    <property type="entry name" value="Staphylococal_nuclease_OB-fold"/>
</dbReference>
<evidence type="ECO:0000313" key="8">
    <source>
        <dbReference type="EMBL" id="RXK36714.1"/>
    </source>
</evidence>
<reference evidence="8 9" key="1">
    <citation type="submission" date="2016-06" db="EMBL/GenBank/DDBJ databases">
        <title>Evolution of pathogenesis and genome organization in the Tremellales.</title>
        <authorList>
            <person name="Cuomo C."/>
            <person name="Litvintseva A."/>
            <person name="Heitman J."/>
            <person name="Chen Y."/>
            <person name="Sun S."/>
            <person name="Springer D."/>
            <person name="Dromer F."/>
            <person name="Young S."/>
            <person name="Zeng Q."/>
            <person name="Chapman S."/>
            <person name="Gujja S."/>
            <person name="Saif S."/>
            <person name="Birren B."/>
        </authorList>
    </citation>
    <scope>NUCLEOTIDE SEQUENCE [LARGE SCALE GENOMIC DNA]</scope>
    <source>
        <strain evidence="8 9">ATCC 28783</strain>
    </source>
</reference>
<keyword evidence="3" id="KW-0677">Repeat</keyword>
<dbReference type="InterPro" id="IPR016685">
    <property type="entry name" value="Silence_cplx_Nase-comp_TudorSN"/>
</dbReference>
<dbReference type="FunCoup" id="A0A4Q1BGL6">
    <property type="interactions" value="731"/>
</dbReference>
<feature type="region of interest" description="Disordered" evidence="5">
    <location>
        <begin position="277"/>
        <end position="303"/>
    </location>
</feature>
<dbReference type="EMBL" id="SDIL01000089">
    <property type="protein sequence ID" value="RXK36714.1"/>
    <property type="molecule type" value="Genomic_DNA"/>
</dbReference>
<dbReference type="Pfam" id="PF00567">
    <property type="entry name" value="TUDOR"/>
    <property type="match status" value="1"/>
</dbReference>
<feature type="domain" description="Tudor" evidence="6">
    <location>
        <begin position="765"/>
        <end position="825"/>
    </location>
</feature>
<comment type="caution">
    <text evidence="8">The sequence shown here is derived from an EMBL/GenBank/DDBJ whole genome shotgun (WGS) entry which is preliminary data.</text>
</comment>
<dbReference type="PANTHER" id="PTHR12302">
    <property type="entry name" value="EBNA2 BINDING PROTEIN P100"/>
    <property type="match status" value="1"/>
</dbReference>
<dbReference type="GO" id="GO:0003723">
    <property type="term" value="F:RNA binding"/>
    <property type="evidence" value="ECO:0007669"/>
    <property type="project" value="UniProtKB-UniRule"/>
</dbReference>
<evidence type="ECO:0000259" key="6">
    <source>
        <dbReference type="PROSITE" id="PS50304"/>
    </source>
</evidence>
<dbReference type="PANTHER" id="PTHR12302:SF2">
    <property type="entry name" value="STAPHYLOCOCCAL NUCLEASE DOMAIN-CONTAINING PROTEIN 1"/>
    <property type="match status" value="1"/>
</dbReference>
<dbReference type="SMART" id="SM00333">
    <property type="entry name" value="TUDOR"/>
    <property type="match status" value="1"/>
</dbReference>
<dbReference type="VEuPathDB" id="FungiDB:TREMEDRAFT_71699"/>
<accession>A0A4Q1BGL6</accession>
<feature type="domain" description="TNase-like" evidence="7">
    <location>
        <begin position="560"/>
        <end position="692"/>
    </location>
</feature>
<keyword evidence="2 4" id="KW-0963">Cytoplasm</keyword>
<dbReference type="InterPro" id="IPR035437">
    <property type="entry name" value="SNase_OB-fold_sf"/>
</dbReference>
<dbReference type="GO" id="GO:0004518">
    <property type="term" value="F:nuclease activity"/>
    <property type="evidence" value="ECO:0007669"/>
    <property type="project" value="TreeGrafter"/>
</dbReference>
<feature type="domain" description="TNase-like" evidence="7">
    <location>
        <begin position="1"/>
        <end position="165"/>
    </location>
</feature>
<dbReference type="GO" id="GO:0005829">
    <property type="term" value="C:cytosol"/>
    <property type="evidence" value="ECO:0007669"/>
    <property type="project" value="UniProtKB-UniRule"/>
</dbReference>
<organism evidence="8 9">
    <name type="scientific">Tremella mesenterica</name>
    <name type="common">Jelly fungus</name>
    <dbReference type="NCBI Taxonomy" id="5217"/>
    <lineage>
        <taxon>Eukaryota</taxon>
        <taxon>Fungi</taxon>
        <taxon>Dikarya</taxon>
        <taxon>Basidiomycota</taxon>
        <taxon>Agaricomycotina</taxon>
        <taxon>Tremellomycetes</taxon>
        <taxon>Tremellales</taxon>
        <taxon>Tremellaceae</taxon>
        <taxon>Tremella</taxon>
    </lineage>
</organism>
<dbReference type="Proteomes" id="UP000289152">
    <property type="component" value="Unassembled WGS sequence"/>
</dbReference>
<dbReference type="PIRSF" id="PIRSF017179">
    <property type="entry name" value="RISC-Tudor-SN"/>
    <property type="match status" value="1"/>
</dbReference>
<dbReference type="STRING" id="5217.A0A4Q1BGL6"/>
<gene>
    <name evidence="8" type="ORF">M231_06021</name>
</gene>
<dbReference type="SUPFAM" id="SSF63748">
    <property type="entry name" value="Tudor/PWWP/MBT"/>
    <property type="match status" value="1"/>
</dbReference>
<dbReference type="GO" id="GO:0005634">
    <property type="term" value="C:nucleus"/>
    <property type="evidence" value="ECO:0007669"/>
    <property type="project" value="TreeGrafter"/>
</dbReference>
<dbReference type="GO" id="GO:0031047">
    <property type="term" value="P:regulatory ncRNA-mediated gene silencing"/>
    <property type="evidence" value="ECO:0007669"/>
    <property type="project" value="UniProtKB-UniRule"/>
</dbReference>